<name>A0A645EN07_9ZZZZ</name>
<keyword evidence="4" id="KW-0032">Aminotransferase</keyword>
<evidence type="ECO:0000256" key="3">
    <source>
        <dbReference type="ARBA" id="ARBA00022898"/>
    </source>
</evidence>
<comment type="similarity">
    <text evidence="2">Belongs to the class-IV pyridoxal-phosphate-dependent aminotransferase family.</text>
</comment>
<accession>A0A645EN07</accession>
<reference evidence="4" key="1">
    <citation type="submission" date="2019-08" db="EMBL/GenBank/DDBJ databases">
        <authorList>
            <person name="Kucharzyk K."/>
            <person name="Murdoch R.W."/>
            <person name="Higgins S."/>
            <person name="Loffler F."/>
        </authorList>
    </citation>
    <scope>NUCLEOTIDE SEQUENCE</scope>
</reference>
<proteinExistence type="inferred from homology"/>
<dbReference type="EC" id="2.6.1.21" evidence="4"/>
<keyword evidence="3" id="KW-0663">Pyridoxal phosphate</keyword>
<dbReference type="InterPro" id="IPR001544">
    <property type="entry name" value="Aminotrans_IV"/>
</dbReference>
<comment type="cofactor">
    <cofactor evidence="1">
        <name>pyridoxal 5'-phosphate</name>
        <dbReference type="ChEBI" id="CHEBI:597326"/>
    </cofactor>
</comment>
<dbReference type="InterPro" id="IPR043132">
    <property type="entry name" value="BCAT-like_C"/>
</dbReference>
<dbReference type="AlphaFoldDB" id="A0A645EN07"/>
<dbReference type="EMBL" id="VSSQ01048691">
    <property type="protein sequence ID" value="MPN02740.1"/>
    <property type="molecule type" value="Genomic_DNA"/>
</dbReference>
<dbReference type="InterPro" id="IPR050571">
    <property type="entry name" value="Class-IV_PLP-Dep_Aminotrnsfr"/>
</dbReference>
<dbReference type="GO" id="GO:0047810">
    <property type="term" value="F:D-alanine-2-oxoglutarate aminotransferase activity"/>
    <property type="evidence" value="ECO:0007669"/>
    <property type="project" value="UniProtKB-EC"/>
</dbReference>
<evidence type="ECO:0000256" key="1">
    <source>
        <dbReference type="ARBA" id="ARBA00001933"/>
    </source>
</evidence>
<dbReference type="PANTHER" id="PTHR42743">
    <property type="entry name" value="AMINO-ACID AMINOTRANSFERASE"/>
    <property type="match status" value="1"/>
</dbReference>
<comment type="caution">
    <text evidence="4">The sequence shown here is derived from an EMBL/GenBank/DDBJ whole genome shotgun (WGS) entry which is preliminary data.</text>
</comment>
<dbReference type="Gene3D" id="3.20.10.10">
    <property type="entry name" value="D-amino Acid Aminotransferase, subunit A, domain 2"/>
    <property type="match status" value="1"/>
</dbReference>
<dbReference type="GO" id="GO:0005829">
    <property type="term" value="C:cytosol"/>
    <property type="evidence" value="ECO:0007669"/>
    <property type="project" value="TreeGrafter"/>
</dbReference>
<evidence type="ECO:0000313" key="4">
    <source>
        <dbReference type="EMBL" id="MPN02740.1"/>
    </source>
</evidence>
<dbReference type="SUPFAM" id="SSF56752">
    <property type="entry name" value="D-aminoacid aminotransferase-like PLP-dependent enzymes"/>
    <property type="match status" value="1"/>
</dbReference>
<dbReference type="InterPro" id="IPR036038">
    <property type="entry name" value="Aminotransferase-like"/>
</dbReference>
<dbReference type="FunFam" id="3.20.10.10:FF:000002">
    <property type="entry name" value="D-alanine aminotransferase"/>
    <property type="match status" value="1"/>
</dbReference>
<gene>
    <name evidence="4" type="primary">dat_12</name>
    <name evidence="4" type="ORF">SDC9_149956</name>
</gene>
<organism evidence="4">
    <name type="scientific">bioreactor metagenome</name>
    <dbReference type="NCBI Taxonomy" id="1076179"/>
    <lineage>
        <taxon>unclassified sequences</taxon>
        <taxon>metagenomes</taxon>
        <taxon>ecological metagenomes</taxon>
    </lineage>
</organism>
<evidence type="ECO:0000256" key="2">
    <source>
        <dbReference type="ARBA" id="ARBA00009320"/>
    </source>
</evidence>
<protein>
    <submittedName>
        <fullName evidence="4">D-alanine aminotransferase</fullName>
        <ecNumber evidence="4">2.6.1.21</ecNumber>
    </submittedName>
</protein>
<sequence length="162" mass="17473">MAPHTKRLRLITTEDTRYLHCNIKTLNLLPNVMAAQKAAEAGCDETVFHRGDTVTECAHSNLMILQNGALRTMPLCNLILPGITRGHLLGIARQNGIPVVEKAFTVNDMMQADEVIVTSSGALCCAADEIDGTPVGGRAPALLTTLQQAYNARFLQETGFAL</sequence>
<keyword evidence="4" id="KW-0808">Transferase</keyword>
<dbReference type="Pfam" id="PF01063">
    <property type="entry name" value="Aminotran_4"/>
    <property type="match status" value="1"/>
</dbReference>
<dbReference type="GO" id="GO:0046394">
    <property type="term" value="P:carboxylic acid biosynthetic process"/>
    <property type="evidence" value="ECO:0007669"/>
    <property type="project" value="UniProtKB-ARBA"/>
</dbReference>
<dbReference type="GO" id="GO:0008652">
    <property type="term" value="P:amino acid biosynthetic process"/>
    <property type="evidence" value="ECO:0007669"/>
    <property type="project" value="UniProtKB-ARBA"/>
</dbReference>
<dbReference type="PANTHER" id="PTHR42743:SF10">
    <property type="entry name" value="D-ALANINE AMINOTRANSFERASE"/>
    <property type="match status" value="1"/>
</dbReference>